<keyword evidence="2" id="KW-0648">Protein biosynthesis</keyword>
<dbReference type="GO" id="GO:0016281">
    <property type="term" value="C:eukaryotic translation initiation factor 4F complex"/>
    <property type="evidence" value="ECO:0007669"/>
    <property type="project" value="TreeGrafter"/>
</dbReference>
<proteinExistence type="inferred from homology"/>
<accession>A0A914ZWW3</accession>
<dbReference type="GO" id="GO:0003743">
    <property type="term" value="F:translation initiation factor activity"/>
    <property type="evidence" value="ECO:0007669"/>
    <property type="project" value="UniProtKB-KW"/>
</dbReference>
<protein>
    <recommendedName>
        <fullName evidence="1">eIF-4F 25 kDa subunit</fullName>
    </recommendedName>
</protein>
<dbReference type="PANTHER" id="PTHR11960">
    <property type="entry name" value="EUKARYOTIC TRANSLATION INITIATION FACTOR 4E RELATED"/>
    <property type="match status" value="1"/>
</dbReference>
<keyword evidence="2" id="KW-0694">RNA-binding</keyword>
<feature type="region of interest" description="Disordered" evidence="3">
    <location>
        <begin position="67"/>
        <end position="95"/>
    </location>
</feature>
<name>A0A914ZWW3_PARUN</name>
<sequence length="305" mass="35510">DAEFAIRSESHRRPSVLTRAAFRESILVEPQYFARILRMCRILSQPTEGHLFLRSFAIGNKEVRKGTKMSSGDVKKNKLLPQDTNSVEENRPLVSDESTPVMKTKTMVTVIPEQTLIRHPLQYQWVLWYLKADRNKEWHECLMQVAFFSTIEDFWALYNMIQQPSAMNWGSDYYLFKEGVKPMWEDENNVKGGRWLIVVDRQRRSQLLDRYWLELLMAIIGEQFEDYGDHVCGAAVNIRQRGDKVSLWTKDFSKDDANLRIGQILKAKLNIPDSDPMRYEAHMDGYVRSGPLVKPRILIPGGLNQ</sequence>
<dbReference type="PANTHER" id="PTHR11960:SF69">
    <property type="entry name" value="EUKARYOTIC TRANSLATION INITIATION FACTOR 4E-3"/>
    <property type="match status" value="1"/>
</dbReference>
<reference evidence="5" key="1">
    <citation type="submission" date="2022-11" db="UniProtKB">
        <authorList>
            <consortium name="WormBaseParasite"/>
        </authorList>
    </citation>
    <scope>IDENTIFICATION</scope>
</reference>
<dbReference type="SUPFAM" id="SSF55418">
    <property type="entry name" value="eIF4e-like"/>
    <property type="match status" value="1"/>
</dbReference>
<dbReference type="WBParaSite" id="PgB39_g005_t05">
    <property type="protein sequence ID" value="PgB39_g005_t05"/>
    <property type="gene ID" value="PgB39_g005"/>
</dbReference>
<comment type="similarity">
    <text evidence="2">Belongs to the eukaryotic initiation factor 4E family.</text>
</comment>
<dbReference type="GO" id="GO:0000340">
    <property type="term" value="F:RNA 7-methylguanosine cap binding"/>
    <property type="evidence" value="ECO:0007669"/>
    <property type="project" value="TreeGrafter"/>
</dbReference>
<dbReference type="AlphaFoldDB" id="A0A914ZWW3"/>
<dbReference type="PROSITE" id="PS00813">
    <property type="entry name" value="IF4E"/>
    <property type="match status" value="1"/>
</dbReference>
<evidence type="ECO:0000313" key="4">
    <source>
        <dbReference type="Proteomes" id="UP000887569"/>
    </source>
</evidence>
<dbReference type="Gene3D" id="3.30.760.10">
    <property type="entry name" value="RNA Cap, Translation Initiation Factor Eif4e"/>
    <property type="match status" value="1"/>
</dbReference>
<dbReference type="InterPro" id="IPR023398">
    <property type="entry name" value="TIF_eIF4e-like"/>
</dbReference>
<organism evidence="4 5">
    <name type="scientific">Parascaris univalens</name>
    <name type="common">Nematode worm</name>
    <dbReference type="NCBI Taxonomy" id="6257"/>
    <lineage>
        <taxon>Eukaryota</taxon>
        <taxon>Metazoa</taxon>
        <taxon>Ecdysozoa</taxon>
        <taxon>Nematoda</taxon>
        <taxon>Chromadorea</taxon>
        <taxon>Rhabditida</taxon>
        <taxon>Spirurina</taxon>
        <taxon>Ascaridomorpha</taxon>
        <taxon>Ascaridoidea</taxon>
        <taxon>Ascarididae</taxon>
        <taxon>Parascaris</taxon>
    </lineage>
</organism>
<evidence type="ECO:0000256" key="2">
    <source>
        <dbReference type="RuleBase" id="RU004374"/>
    </source>
</evidence>
<dbReference type="InterPro" id="IPR019770">
    <property type="entry name" value="TIF_eIF_4E_CS"/>
</dbReference>
<dbReference type="Proteomes" id="UP000887569">
    <property type="component" value="Unplaced"/>
</dbReference>
<evidence type="ECO:0000256" key="1">
    <source>
        <dbReference type="ARBA" id="ARBA00032656"/>
    </source>
</evidence>
<evidence type="ECO:0000313" key="5">
    <source>
        <dbReference type="WBParaSite" id="PgB39_g005_t05"/>
    </source>
</evidence>
<keyword evidence="4" id="KW-1185">Reference proteome</keyword>
<dbReference type="InterPro" id="IPR001040">
    <property type="entry name" value="TIF_eIF_4E"/>
</dbReference>
<keyword evidence="2" id="KW-0396">Initiation factor</keyword>
<dbReference type="Pfam" id="PF01652">
    <property type="entry name" value="IF4E"/>
    <property type="match status" value="1"/>
</dbReference>
<evidence type="ECO:0000256" key="3">
    <source>
        <dbReference type="SAM" id="MobiDB-lite"/>
    </source>
</evidence>